<dbReference type="AlphaFoldDB" id="A0A1I3NKZ2"/>
<keyword evidence="2" id="KW-1185">Reference proteome</keyword>
<gene>
    <name evidence="1" type="ORF">SAMN04488095_2187</name>
</gene>
<proteinExistence type="predicted"/>
<name>A0A1I3NKZ2_9RHOB</name>
<evidence type="ECO:0000313" key="2">
    <source>
        <dbReference type="Proteomes" id="UP000199110"/>
    </source>
</evidence>
<dbReference type="RefSeq" id="WP_139212330.1">
    <property type="nucleotide sequence ID" value="NZ_FORA01000002.1"/>
</dbReference>
<dbReference type="OrthoDB" id="982267at2"/>
<protein>
    <submittedName>
        <fullName evidence="1">Uncharacterized protein</fullName>
    </submittedName>
</protein>
<dbReference type="Proteomes" id="UP000199110">
    <property type="component" value="Unassembled WGS sequence"/>
</dbReference>
<accession>A0A1I3NKZ2</accession>
<organism evidence="1 2">
    <name type="scientific">Jannaschia pohangensis</name>
    <dbReference type="NCBI Taxonomy" id="390807"/>
    <lineage>
        <taxon>Bacteria</taxon>
        <taxon>Pseudomonadati</taxon>
        <taxon>Pseudomonadota</taxon>
        <taxon>Alphaproteobacteria</taxon>
        <taxon>Rhodobacterales</taxon>
        <taxon>Roseobacteraceae</taxon>
        <taxon>Jannaschia</taxon>
    </lineage>
</organism>
<reference evidence="1 2" key="1">
    <citation type="submission" date="2016-10" db="EMBL/GenBank/DDBJ databases">
        <authorList>
            <person name="de Groot N.N."/>
        </authorList>
    </citation>
    <scope>NUCLEOTIDE SEQUENCE [LARGE SCALE GENOMIC DNA]</scope>
    <source>
        <strain evidence="1 2">DSM 19073</strain>
    </source>
</reference>
<dbReference type="EMBL" id="FORA01000002">
    <property type="protein sequence ID" value="SFJ09973.1"/>
    <property type="molecule type" value="Genomic_DNA"/>
</dbReference>
<evidence type="ECO:0000313" key="1">
    <source>
        <dbReference type="EMBL" id="SFJ09973.1"/>
    </source>
</evidence>
<sequence>MTFDAEQLKNQIPFYLTSEPEQKELVENLDALSRGVTTGYYVSSARDPDANSVLQGDGWQDFQLFSFDVGEKRSVRGIVLSNSCDISADNERAIAPKLVFAPIVRLSAIQARMIARGLPEQSVKARVSAIKSQSVTSMFYLPADGLLDSDYVALLDDLHSMPIAAFSKSDKLFTLSMAGFYLFAFKLSVHFCRLHENVDRRPGTKPHS</sequence>